<accession>A0AAE1Y6T1</accession>
<proteinExistence type="predicted"/>
<dbReference type="AlphaFoldDB" id="A0AAE1Y6T1"/>
<protein>
    <submittedName>
        <fullName evidence="1">Uncharacterized protein</fullName>
    </submittedName>
</protein>
<reference evidence="1" key="1">
    <citation type="submission" date="2020-06" db="EMBL/GenBank/DDBJ databases">
        <authorList>
            <person name="Li T."/>
            <person name="Hu X."/>
            <person name="Zhang T."/>
            <person name="Song X."/>
            <person name="Zhang H."/>
            <person name="Dai N."/>
            <person name="Sheng W."/>
            <person name="Hou X."/>
            <person name="Wei L."/>
        </authorList>
    </citation>
    <scope>NUCLEOTIDE SEQUENCE</scope>
    <source>
        <strain evidence="1">3651</strain>
        <tissue evidence="1">Leaf</tissue>
    </source>
</reference>
<comment type="caution">
    <text evidence="1">The sequence shown here is derived from an EMBL/GenBank/DDBJ whole genome shotgun (WGS) entry which is preliminary data.</text>
</comment>
<evidence type="ECO:0000313" key="1">
    <source>
        <dbReference type="EMBL" id="KAK4424766.1"/>
    </source>
</evidence>
<dbReference type="EMBL" id="JACGWO010000006">
    <property type="protein sequence ID" value="KAK4424766.1"/>
    <property type="molecule type" value="Genomic_DNA"/>
</dbReference>
<name>A0AAE1Y6T1_9LAMI</name>
<evidence type="ECO:0000313" key="2">
    <source>
        <dbReference type="Proteomes" id="UP001293254"/>
    </source>
</evidence>
<dbReference type="Proteomes" id="UP001293254">
    <property type="component" value="Unassembled WGS sequence"/>
</dbReference>
<keyword evidence="2" id="KW-1185">Reference proteome</keyword>
<reference evidence="1" key="2">
    <citation type="journal article" date="2024" name="Plant">
        <title>Genomic evolution and insights into agronomic trait innovations of Sesamum species.</title>
        <authorList>
            <person name="Miao H."/>
            <person name="Wang L."/>
            <person name="Qu L."/>
            <person name="Liu H."/>
            <person name="Sun Y."/>
            <person name="Le M."/>
            <person name="Wang Q."/>
            <person name="Wei S."/>
            <person name="Zheng Y."/>
            <person name="Lin W."/>
            <person name="Duan Y."/>
            <person name="Cao H."/>
            <person name="Xiong S."/>
            <person name="Wang X."/>
            <person name="Wei L."/>
            <person name="Li C."/>
            <person name="Ma Q."/>
            <person name="Ju M."/>
            <person name="Zhao R."/>
            <person name="Li G."/>
            <person name="Mu C."/>
            <person name="Tian Q."/>
            <person name="Mei H."/>
            <person name="Zhang T."/>
            <person name="Gao T."/>
            <person name="Zhang H."/>
        </authorList>
    </citation>
    <scope>NUCLEOTIDE SEQUENCE</scope>
    <source>
        <strain evidence="1">3651</strain>
    </source>
</reference>
<organism evidence="1 2">
    <name type="scientific">Sesamum alatum</name>
    <dbReference type="NCBI Taxonomy" id="300844"/>
    <lineage>
        <taxon>Eukaryota</taxon>
        <taxon>Viridiplantae</taxon>
        <taxon>Streptophyta</taxon>
        <taxon>Embryophyta</taxon>
        <taxon>Tracheophyta</taxon>
        <taxon>Spermatophyta</taxon>
        <taxon>Magnoliopsida</taxon>
        <taxon>eudicotyledons</taxon>
        <taxon>Gunneridae</taxon>
        <taxon>Pentapetalae</taxon>
        <taxon>asterids</taxon>
        <taxon>lamiids</taxon>
        <taxon>Lamiales</taxon>
        <taxon>Pedaliaceae</taxon>
        <taxon>Sesamum</taxon>
    </lineage>
</organism>
<sequence>MQNWWKANREEQRTSSQVAEMVGEKRVPNWAISNPSSTLRLHVGQDSWELFKEILCDRDQALLGRQSHTNVKEHFAHCMMQACAFGHNLSLTCSGFRKDKKALVSSNTNLLAEVEALKTQLSQMKTSSDTKIADLEAQLQRSADEVKTLGGFVEGFDQSRLDPTLDANLQVPNIDEPPASESNEFDILIDEIEGAAPPP</sequence>
<gene>
    <name evidence="1" type="ORF">Salat_1670200</name>
</gene>